<comment type="similarity">
    <text evidence="4">Belongs to the peroxidase family. Ascorbate peroxidase subfamily.</text>
</comment>
<dbReference type="FunFam" id="1.10.520.10:FF:000001">
    <property type="entry name" value="Peroxidase"/>
    <property type="match status" value="1"/>
</dbReference>
<evidence type="ECO:0000256" key="8">
    <source>
        <dbReference type="ARBA" id="ARBA00022692"/>
    </source>
</evidence>
<dbReference type="Pfam" id="PF23043">
    <property type="entry name" value="SH3-B_UBE2O"/>
    <property type="match status" value="1"/>
</dbReference>
<dbReference type="InterPro" id="IPR000608">
    <property type="entry name" value="UBC"/>
</dbReference>
<feature type="binding site" evidence="23">
    <location>
        <position position="279"/>
    </location>
    <ligand>
        <name>Ca(2+)</name>
        <dbReference type="ChEBI" id="CHEBI:29108"/>
        <label>2</label>
    </ligand>
</feature>
<dbReference type="InterPro" id="IPR057733">
    <property type="entry name" value="UBE2O-like_SH3-B"/>
</dbReference>
<organism evidence="29 30">
    <name type="scientific">Acorus calamus</name>
    <name type="common">Sweet flag</name>
    <dbReference type="NCBI Taxonomy" id="4465"/>
    <lineage>
        <taxon>Eukaryota</taxon>
        <taxon>Viridiplantae</taxon>
        <taxon>Streptophyta</taxon>
        <taxon>Embryophyta</taxon>
        <taxon>Tracheophyta</taxon>
        <taxon>Spermatophyta</taxon>
        <taxon>Magnoliopsida</taxon>
        <taxon>Liliopsida</taxon>
        <taxon>Acoraceae</taxon>
        <taxon>Acorus</taxon>
    </lineage>
</organism>
<evidence type="ECO:0000256" key="1">
    <source>
        <dbReference type="ARBA" id="ARBA00000189"/>
    </source>
</evidence>
<evidence type="ECO:0000256" key="12">
    <source>
        <dbReference type="ARBA" id="ARBA00023002"/>
    </source>
</evidence>
<dbReference type="Gene3D" id="3.10.110.10">
    <property type="entry name" value="Ubiquitin Conjugating Enzyme"/>
    <property type="match status" value="1"/>
</dbReference>
<feature type="binding site" evidence="23">
    <location>
        <position position="274"/>
    </location>
    <ligand>
        <name>Ca(2+)</name>
        <dbReference type="ChEBI" id="CHEBI:29108"/>
        <label>2</label>
    </ligand>
</feature>
<evidence type="ECO:0000256" key="18">
    <source>
        <dbReference type="ARBA" id="ARBA00023180"/>
    </source>
</evidence>
<reference evidence="29" key="2">
    <citation type="submission" date="2023-06" db="EMBL/GenBank/DDBJ databases">
        <authorList>
            <person name="Ma L."/>
            <person name="Liu K.-W."/>
            <person name="Li Z."/>
            <person name="Hsiao Y.-Y."/>
            <person name="Qi Y."/>
            <person name="Fu T."/>
            <person name="Tang G."/>
            <person name="Zhang D."/>
            <person name="Sun W.-H."/>
            <person name="Liu D.-K."/>
            <person name="Li Y."/>
            <person name="Chen G.-Z."/>
            <person name="Liu X.-D."/>
            <person name="Liao X.-Y."/>
            <person name="Jiang Y.-T."/>
            <person name="Yu X."/>
            <person name="Hao Y."/>
            <person name="Huang J."/>
            <person name="Zhao X.-W."/>
            <person name="Ke S."/>
            <person name="Chen Y.-Y."/>
            <person name="Wu W.-L."/>
            <person name="Hsu J.-L."/>
            <person name="Lin Y.-F."/>
            <person name="Huang M.-D."/>
            <person name="Li C.-Y."/>
            <person name="Huang L."/>
            <person name="Wang Z.-W."/>
            <person name="Zhao X."/>
            <person name="Zhong W.-Y."/>
            <person name="Peng D.-H."/>
            <person name="Ahmad S."/>
            <person name="Lan S."/>
            <person name="Zhang J.-S."/>
            <person name="Tsai W.-C."/>
            <person name="Van De Peer Y."/>
            <person name="Liu Z.-J."/>
        </authorList>
    </citation>
    <scope>NUCLEOTIDE SEQUENCE</scope>
    <source>
        <strain evidence="29">CP</strain>
        <tissue evidence="29">Leaves</tissue>
    </source>
</reference>
<evidence type="ECO:0000256" key="25">
    <source>
        <dbReference type="PIRSR" id="PIRSR600823-5"/>
    </source>
</evidence>
<sequence length="1304" mass="142749">MHALSPFNPSSSKQKKKHNMRSGSLLTIEMRSSGAALICWVLVLCGLSHLGNSLSVNYYKKTCPKAEAAVTESVKLAMANDNTVPAALLRMHFHDCFIRGCDGSVLLNSTKKHTAEKDGPPNISLHAFYVIDNAKKAVEEMCPGVVSCADILALAARDAVALSGGPTWDVPKGRKDGRISKASDTRQLPAPTFNFAQVHQSFSQRGLSIEDLVALSGGHTLGFAHCSSFQNRIHNFDATQMVDPSMNPSFAASLLRICPANNKVKAAGSTMDTTPVTFDNVYFQLVGKGKGLFSSDSALLTDPKAKALVSKFAGSNEAFRKAFVESMIRMSSLSGGGVEVRRLEGQGVPSKQAEAITAAIAEVLNDSLDIGSQSFVARVEMQKAEMVQDSNFGKFKSEVKNSQVVKVGAQTLYEIDKVTAGQRLDLNLERGRMRDELANQNAETTNLTNKLDKMENGQGVSDASDPTSTGFNKELKTVNTNECENNGFAPISETNMELNQLQKVPENLHNASDPCVYRHDIVRSSKYDGLVGIVTEVAGDFDSEGEYSESSDDDGSDDGGDAVDEDENRNVEGERSNHSHRHVQKHGDHKNDDSLSDGQVRVIWTNNTETINSLHDLAVVDRGFLHGDIVAAALDPTGQLGLVVDVNISVDLRAASGAIISNISSRDLQRVRHFAVGDYVVHGRGPWLGRVDEILDNVTVLFDDGSICKVLKADPLRLKSASKNILDDSSFPYYPGQRVRAVSSSVFKSSRWLSGLWKPSRLEGTVIKVQVGAVYVYWIASANHSAMSPPEEQNPKNLTVLSCFSHANWQLGDQDFFPEQYVVEKALDEVADATEVRRIGVVKTVDAKERTACVTWLKAISRPEDPREFDGEEVVSLYELDDHPDYDYCYGDVVIRLFPATVSADLGSSKDQVVEEEGKVNFVQEHLDVRSNNHAGDVEVEEAFKDGNDVGFPDLSWIGHVTGLGGGDIEVTWADGMVSKVGPQAIYAVARDDEGESFGEGVKLVMMLLVGKQSKTMKRMTLMTLKRDLACEVPQPVRLARKQIDILGSESRDVTESIEQEISEGSKTGGADAECGVQEDNQNAEMTCTAVEECGPVSSTTFIEVESTEKSSSPLSEDLNAGMAHGVDDPFSFKHFDVAKDPLDHHFLVSNGQDFSGRKWAKKVQQEWSILEKNLPDAIYVRVFEDRMDLLRAVIIGACGTPYQDGLFFFDFHLPPEYPQVPPHFEGFVKDHFRRRGPFILKACDAYMKGCLVGSLTKDACMTDQSNEHSSSVGFRLMLAKILPKLYSAFHEVGADCSEFEHLK</sequence>
<feature type="binding site" evidence="23">
    <location>
        <position position="100"/>
    </location>
    <ligand>
        <name>Ca(2+)</name>
        <dbReference type="ChEBI" id="CHEBI:29108"/>
        <label>1</label>
    </ligand>
</feature>
<comment type="cofactor">
    <cofactor evidence="23">
        <name>Ca(2+)</name>
        <dbReference type="ChEBI" id="CHEBI:29108"/>
    </cofactor>
    <text evidence="23">Binds 2 calcium ions per subunit.</text>
</comment>
<dbReference type="InterPro" id="IPR000823">
    <property type="entry name" value="Peroxidase_pln"/>
</dbReference>
<feature type="binding site" evidence="23">
    <location>
        <position position="95"/>
    </location>
    <ligand>
        <name>Ca(2+)</name>
        <dbReference type="ChEBI" id="CHEBI:29108"/>
        <label>1</label>
    </ligand>
</feature>
<dbReference type="GO" id="GO:0020037">
    <property type="term" value="F:heme binding"/>
    <property type="evidence" value="ECO:0007669"/>
    <property type="project" value="InterPro"/>
</dbReference>
<feature type="region of interest" description="Disordered" evidence="26">
    <location>
        <begin position="453"/>
        <end position="474"/>
    </location>
</feature>
<keyword evidence="9 23" id="KW-0479">Metal-binding</keyword>
<keyword evidence="19" id="KW-0376">Hydrogen peroxide</keyword>
<dbReference type="PRINTS" id="PR00461">
    <property type="entry name" value="PLPEROXIDASE"/>
</dbReference>
<evidence type="ECO:0000256" key="2">
    <source>
        <dbReference type="ARBA" id="ARBA00004173"/>
    </source>
</evidence>
<evidence type="ECO:0000256" key="4">
    <source>
        <dbReference type="ARBA" id="ARBA00006873"/>
    </source>
</evidence>
<evidence type="ECO:0000256" key="10">
    <source>
        <dbReference type="ARBA" id="ARBA00022837"/>
    </source>
</evidence>
<dbReference type="Pfam" id="PF23046">
    <property type="entry name" value="tSH3-B_UBE2O"/>
    <property type="match status" value="1"/>
</dbReference>
<evidence type="ECO:0000256" key="14">
    <source>
        <dbReference type="ARBA" id="ARBA00023054"/>
    </source>
</evidence>
<protein>
    <recommendedName>
        <fullName evidence="20">Peroxidase 1</fullName>
        <ecNumber evidence="5">1.11.1.7</ecNumber>
    </recommendedName>
</protein>
<feature type="binding site" evidence="22">
    <location>
        <position position="189"/>
    </location>
    <ligand>
        <name>substrate</name>
    </ligand>
</feature>
<comment type="caution">
    <text evidence="29">The sequence shown here is derived from an EMBL/GenBank/DDBJ whole genome shotgun (WGS) entry which is preliminary data.</text>
</comment>
<evidence type="ECO:0000256" key="21">
    <source>
        <dbReference type="PIRSR" id="PIRSR600823-1"/>
    </source>
</evidence>
<dbReference type="PRINTS" id="PR00458">
    <property type="entry name" value="PEROXIDASE"/>
</dbReference>
<dbReference type="InterPro" id="IPR016135">
    <property type="entry name" value="UBQ-conjugating_enzyme/RWD"/>
</dbReference>
<evidence type="ECO:0000313" key="30">
    <source>
        <dbReference type="Proteomes" id="UP001180020"/>
    </source>
</evidence>
<dbReference type="InterPro" id="IPR002016">
    <property type="entry name" value="Haem_peroxidase"/>
</dbReference>
<keyword evidence="14" id="KW-0175">Coiled coil</keyword>
<evidence type="ECO:0000256" key="16">
    <source>
        <dbReference type="ARBA" id="ARBA00023136"/>
    </source>
</evidence>
<feature type="binding site" evidence="23">
    <location>
        <position position="220"/>
    </location>
    <ligand>
        <name>Ca(2+)</name>
        <dbReference type="ChEBI" id="CHEBI:29108"/>
        <label>2</label>
    </ligand>
</feature>
<feature type="compositionally biased region" description="Basic and acidic residues" evidence="26">
    <location>
        <begin position="568"/>
        <end position="577"/>
    </location>
</feature>
<dbReference type="Pfam" id="PF23044">
    <property type="entry name" value="SH3-C_UBE2O"/>
    <property type="match status" value="1"/>
</dbReference>
<evidence type="ECO:0000259" key="28">
    <source>
        <dbReference type="PROSITE" id="PS50873"/>
    </source>
</evidence>
<evidence type="ECO:0000256" key="11">
    <source>
        <dbReference type="ARBA" id="ARBA00022989"/>
    </source>
</evidence>
<keyword evidence="7" id="KW-0349">Heme</keyword>
<dbReference type="Pfam" id="PF23048">
    <property type="entry name" value="SH3-A_UBE2O"/>
    <property type="match status" value="1"/>
</dbReference>
<evidence type="ECO:0000256" key="20">
    <source>
        <dbReference type="ARBA" id="ARBA00072322"/>
    </source>
</evidence>
<name>A0AAV9DTK9_ACOCL</name>
<dbReference type="GO" id="GO:0042744">
    <property type="term" value="P:hydrogen peroxide catabolic process"/>
    <property type="evidence" value="ECO:0007669"/>
    <property type="project" value="UniProtKB-KW"/>
</dbReference>
<feature type="binding site" evidence="23">
    <location>
        <position position="116"/>
    </location>
    <ligand>
        <name>Ca(2+)</name>
        <dbReference type="ChEBI" id="CHEBI:29108"/>
        <label>1</label>
    </ligand>
</feature>
<evidence type="ECO:0000256" key="17">
    <source>
        <dbReference type="ARBA" id="ARBA00023157"/>
    </source>
</evidence>
<evidence type="ECO:0000256" key="7">
    <source>
        <dbReference type="ARBA" id="ARBA00022617"/>
    </source>
</evidence>
<dbReference type="InterPro" id="IPR019793">
    <property type="entry name" value="Peroxidases_heam-ligand_BS"/>
</dbReference>
<dbReference type="InterPro" id="IPR057732">
    <property type="entry name" value="SH3-A_UBE2O"/>
</dbReference>
<feature type="domain" description="Plant heme peroxidase family profile" evidence="28">
    <location>
        <begin position="53"/>
        <end position="342"/>
    </location>
</feature>
<accession>A0AAV9DTK9</accession>
<dbReference type="Proteomes" id="UP001180020">
    <property type="component" value="Unassembled WGS sequence"/>
</dbReference>
<keyword evidence="17 25" id="KW-1015">Disulfide bond</keyword>
<dbReference type="InterPro" id="IPR033905">
    <property type="entry name" value="Secretory_peroxidase"/>
</dbReference>
<dbReference type="EC" id="1.11.1.7" evidence="5"/>
<evidence type="ECO:0000256" key="13">
    <source>
        <dbReference type="ARBA" id="ARBA00023004"/>
    </source>
</evidence>
<feature type="disulfide bond" evidence="25">
    <location>
        <begin position="63"/>
        <end position="142"/>
    </location>
</feature>
<dbReference type="InterPro" id="IPR057735">
    <property type="entry name" value="UBE2O-like_tSH3-B"/>
</dbReference>
<dbReference type="InterPro" id="IPR057734">
    <property type="entry name" value="UBE2O-like_SH3-C"/>
</dbReference>
<dbReference type="GO" id="GO:0140825">
    <property type="term" value="F:lactoperoxidase activity"/>
    <property type="evidence" value="ECO:0007669"/>
    <property type="project" value="UniProtKB-EC"/>
</dbReference>
<dbReference type="GO" id="GO:0046872">
    <property type="term" value="F:metal ion binding"/>
    <property type="evidence" value="ECO:0007669"/>
    <property type="project" value="UniProtKB-KW"/>
</dbReference>
<feature type="site" description="Transition state stabilizer" evidence="24">
    <location>
        <position position="90"/>
    </location>
</feature>
<feature type="compositionally biased region" description="Acidic residues" evidence="26">
    <location>
        <begin position="541"/>
        <end position="567"/>
    </location>
</feature>
<keyword evidence="10 23" id="KW-0106">Calcium</keyword>
<keyword evidence="18" id="KW-0325">Glycoprotein</keyword>
<evidence type="ECO:0000256" key="3">
    <source>
        <dbReference type="ARBA" id="ARBA00004370"/>
    </source>
</evidence>
<evidence type="ECO:0000256" key="23">
    <source>
        <dbReference type="PIRSR" id="PIRSR600823-3"/>
    </source>
</evidence>
<dbReference type="Gene3D" id="1.20.5.340">
    <property type="match status" value="1"/>
</dbReference>
<dbReference type="GO" id="GO:0006979">
    <property type="term" value="P:response to oxidative stress"/>
    <property type="evidence" value="ECO:0007669"/>
    <property type="project" value="InterPro"/>
</dbReference>
<comment type="subcellular location">
    <subcellularLocation>
        <location evidence="3">Membrane</location>
    </subcellularLocation>
    <subcellularLocation>
        <location evidence="2">Mitochondrion</location>
    </subcellularLocation>
</comment>
<evidence type="ECO:0000256" key="15">
    <source>
        <dbReference type="ARBA" id="ARBA00023128"/>
    </source>
</evidence>
<dbReference type="InterPro" id="IPR024461">
    <property type="entry name" value="CCDC90-like"/>
</dbReference>
<proteinExistence type="inferred from homology"/>
<dbReference type="FunFam" id="1.10.420.10:FF:000006">
    <property type="entry name" value="Peroxidase"/>
    <property type="match status" value="1"/>
</dbReference>
<keyword evidence="30" id="KW-1185">Reference proteome</keyword>
<evidence type="ECO:0000256" key="26">
    <source>
        <dbReference type="SAM" id="MobiDB-lite"/>
    </source>
</evidence>
<evidence type="ECO:0000259" key="27">
    <source>
        <dbReference type="PROSITE" id="PS50127"/>
    </source>
</evidence>
<dbReference type="PROSITE" id="PS50127">
    <property type="entry name" value="UBC_2"/>
    <property type="match status" value="1"/>
</dbReference>
<keyword evidence="11" id="KW-1133">Transmembrane helix</keyword>
<dbReference type="GO" id="GO:0016020">
    <property type="term" value="C:membrane"/>
    <property type="evidence" value="ECO:0007669"/>
    <property type="project" value="UniProtKB-SubCell"/>
</dbReference>
<dbReference type="InterPro" id="IPR010255">
    <property type="entry name" value="Haem_peroxidase_sf"/>
</dbReference>
<keyword evidence="13 23" id="KW-0408">Iron</keyword>
<feature type="active site" description="Proton acceptor" evidence="21">
    <location>
        <position position="94"/>
    </location>
</feature>
<evidence type="ECO:0000256" key="5">
    <source>
        <dbReference type="ARBA" id="ARBA00012313"/>
    </source>
</evidence>
<comment type="cofactor">
    <cofactor evidence="23">
        <name>heme b</name>
        <dbReference type="ChEBI" id="CHEBI:60344"/>
    </cofactor>
    <text evidence="23">Binds 1 heme b (iron(II)-protoporphyrin IX) group per subunit.</text>
</comment>
<dbReference type="SUPFAM" id="SSF48113">
    <property type="entry name" value="Heme-dependent peroxidases"/>
    <property type="match status" value="1"/>
</dbReference>
<dbReference type="PROSITE" id="PS50873">
    <property type="entry name" value="PEROXIDASE_4"/>
    <property type="match status" value="1"/>
</dbReference>
<evidence type="ECO:0000256" key="22">
    <source>
        <dbReference type="PIRSR" id="PIRSR600823-2"/>
    </source>
</evidence>
<dbReference type="Pfam" id="PF07798">
    <property type="entry name" value="CCDC90-like"/>
    <property type="match status" value="1"/>
</dbReference>
<dbReference type="EMBL" id="JAUJYO010000011">
    <property type="protein sequence ID" value="KAK1304573.1"/>
    <property type="molecule type" value="Genomic_DNA"/>
</dbReference>
<dbReference type="SUPFAM" id="SSF54495">
    <property type="entry name" value="UBC-like"/>
    <property type="match status" value="1"/>
</dbReference>
<dbReference type="GO" id="GO:0005739">
    <property type="term" value="C:mitochondrion"/>
    <property type="evidence" value="ECO:0007669"/>
    <property type="project" value="UniProtKB-SubCell"/>
</dbReference>
<dbReference type="CDD" id="cd00693">
    <property type="entry name" value="secretory_peroxidase"/>
    <property type="match status" value="1"/>
</dbReference>
<feature type="region of interest" description="Disordered" evidence="26">
    <location>
        <begin position="541"/>
        <end position="595"/>
    </location>
</feature>
<feature type="binding site" evidence="23">
    <location>
        <position position="272"/>
    </location>
    <ligand>
        <name>Ca(2+)</name>
        <dbReference type="ChEBI" id="CHEBI:29108"/>
        <label>2</label>
    </ligand>
</feature>
<evidence type="ECO:0000256" key="9">
    <source>
        <dbReference type="ARBA" id="ARBA00022723"/>
    </source>
</evidence>
<evidence type="ECO:0000256" key="24">
    <source>
        <dbReference type="PIRSR" id="PIRSR600823-4"/>
    </source>
</evidence>
<dbReference type="Pfam" id="PF00179">
    <property type="entry name" value="UQ_con"/>
    <property type="match status" value="1"/>
</dbReference>
<feature type="domain" description="UBC core" evidence="27">
    <location>
        <begin position="1159"/>
        <end position="1304"/>
    </location>
</feature>
<keyword evidence="12" id="KW-0560">Oxidoreductase</keyword>
<keyword evidence="8" id="KW-0812">Transmembrane</keyword>
<dbReference type="PROSITE" id="PS00435">
    <property type="entry name" value="PEROXIDASE_1"/>
    <property type="match status" value="1"/>
</dbReference>
<comment type="catalytic activity">
    <reaction evidence="1">
        <text>2 a phenolic donor + H2O2 = 2 a phenolic radical donor + 2 H2O</text>
        <dbReference type="Rhea" id="RHEA:56136"/>
        <dbReference type="ChEBI" id="CHEBI:15377"/>
        <dbReference type="ChEBI" id="CHEBI:16240"/>
        <dbReference type="ChEBI" id="CHEBI:139520"/>
        <dbReference type="ChEBI" id="CHEBI:139521"/>
        <dbReference type="EC" id="1.11.1.7"/>
    </reaction>
</comment>
<evidence type="ECO:0000313" key="29">
    <source>
        <dbReference type="EMBL" id="KAK1304573.1"/>
    </source>
</evidence>
<gene>
    <name evidence="29" type="primary">UBC23</name>
    <name evidence="29" type="ORF">QJS10_CPB11g02030</name>
</gene>
<feature type="binding site" evidence="23">
    <location>
        <position position="102"/>
    </location>
    <ligand>
        <name>Ca(2+)</name>
        <dbReference type="ChEBI" id="CHEBI:29108"/>
        <label>1</label>
    </ligand>
</feature>
<feature type="disulfide bond" evidence="25">
    <location>
        <begin position="226"/>
        <end position="258"/>
    </location>
</feature>
<dbReference type="Gene3D" id="1.10.420.10">
    <property type="entry name" value="Peroxidase, domain 2"/>
    <property type="match status" value="1"/>
</dbReference>
<feature type="compositionally biased region" description="Polar residues" evidence="26">
    <location>
        <begin position="458"/>
        <end position="474"/>
    </location>
</feature>
<feature type="binding site" evidence="23">
    <location>
        <position position="104"/>
    </location>
    <ligand>
        <name>Ca(2+)</name>
        <dbReference type="ChEBI" id="CHEBI:29108"/>
        <label>1</label>
    </ligand>
</feature>
<dbReference type="Gene3D" id="1.10.520.10">
    <property type="match status" value="1"/>
</dbReference>
<dbReference type="PANTHER" id="PTHR31235">
    <property type="entry name" value="PEROXIDASE 25-RELATED"/>
    <property type="match status" value="1"/>
</dbReference>
<keyword evidence="16" id="KW-0472">Membrane</keyword>
<feature type="region of interest" description="Disordered" evidence="26">
    <location>
        <begin position="1"/>
        <end position="20"/>
    </location>
</feature>
<reference evidence="29" key="1">
    <citation type="journal article" date="2023" name="Nat. Commun.">
        <title>Diploid and tetraploid genomes of Acorus and the evolution of monocots.</title>
        <authorList>
            <person name="Ma L."/>
            <person name="Liu K.W."/>
            <person name="Li Z."/>
            <person name="Hsiao Y.Y."/>
            <person name="Qi Y."/>
            <person name="Fu T."/>
            <person name="Tang G.D."/>
            <person name="Zhang D."/>
            <person name="Sun W.H."/>
            <person name="Liu D.K."/>
            <person name="Li Y."/>
            <person name="Chen G.Z."/>
            <person name="Liu X.D."/>
            <person name="Liao X.Y."/>
            <person name="Jiang Y.T."/>
            <person name="Yu X."/>
            <person name="Hao Y."/>
            <person name="Huang J."/>
            <person name="Zhao X.W."/>
            <person name="Ke S."/>
            <person name="Chen Y.Y."/>
            <person name="Wu W.L."/>
            <person name="Hsu J.L."/>
            <person name="Lin Y.F."/>
            <person name="Huang M.D."/>
            <person name="Li C.Y."/>
            <person name="Huang L."/>
            <person name="Wang Z.W."/>
            <person name="Zhao X."/>
            <person name="Zhong W.Y."/>
            <person name="Peng D.H."/>
            <person name="Ahmad S."/>
            <person name="Lan S."/>
            <person name="Zhang J.S."/>
            <person name="Tsai W.C."/>
            <person name="Van de Peer Y."/>
            <person name="Liu Z.J."/>
        </authorList>
    </citation>
    <scope>NUCLEOTIDE SEQUENCE</scope>
    <source>
        <strain evidence="29">CP</strain>
    </source>
</reference>
<keyword evidence="6" id="KW-0575">Peroxidase</keyword>
<feature type="disulfide bond" evidence="25">
    <location>
        <begin position="96"/>
        <end position="101"/>
    </location>
</feature>
<keyword evidence="15" id="KW-0496">Mitochondrion</keyword>
<evidence type="ECO:0000256" key="6">
    <source>
        <dbReference type="ARBA" id="ARBA00022559"/>
    </source>
</evidence>
<dbReference type="Pfam" id="PF00141">
    <property type="entry name" value="peroxidase"/>
    <property type="match status" value="1"/>
</dbReference>
<evidence type="ECO:0000256" key="19">
    <source>
        <dbReference type="ARBA" id="ARBA00023324"/>
    </source>
</evidence>
<feature type="binding site" description="axial binding residue" evidence="23">
    <location>
        <position position="219"/>
    </location>
    <ligand>
        <name>heme b</name>
        <dbReference type="ChEBI" id="CHEBI:60344"/>
    </ligand>
    <ligandPart>
        <name>Fe</name>
        <dbReference type="ChEBI" id="CHEBI:18248"/>
    </ligandPart>
</feature>